<dbReference type="PRINTS" id="PR00080">
    <property type="entry name" value="SDRFAMILY"/>
</dbReference>
<dbReference type="PANTHER" id="PTHR43976:SF16">
    <property type="entry name" value="SHORT-CHAIN DEHYDROGENASE_REDUCTASE FAMILY PROTEIN"/>
    <property type="match status" value="1"/>
</dbReference>
<dbReference type="AlphaFoldDB" id="A0A4Q7MYJ3"/>
<dbReference type="Pfam" id="PF00106">
    <property type="entry name" value="adh_short"/>
    <property type="match status" value="1"/>
</dbReference>
<keyword evidence="2" id="KW-0560">Oxidoreductase</keyword>
<dbReference type="NCBIfam" id="NF004824">
    <property type="entry name" value="PRK06180.1"/>
    <property type="match status" value="1"/>
</dbReference>
<reference evidence="4 5" key="1">
    <citation type="submission" date="2019-02" db="EMBL/GenBank/DDBJ databases">
        <title>Genomic Encyclopedia of Type Strains, Phase IV (KMG-IV): sequencing the most valuable type-strain genomes for metagenomic binning, comparative biology and taxonomic classification.</title>
        <authorList>
            <person name="Goeker M."/>
        </authorList>
    </citation>
    <scope>NUCLEOTIDE SEQUENCE [LARGE SCALE GENOMIC DNA]</scope>
    <source>
        <strain evidence="4 5">DSM 18116</strain>
    </source>
</reference>
<evidence type="ECO:0000313" key="5">
    <source>
        <dbReference type="Proteomes" id="UP000293874"/>
    </source>
</evidence>
<evidence type="ECO:0000313" key="4">
    <source>
        <dbReference type="EMBL" id="RZS72293.1"/>
    </source>
</evidence>
<proteinExistence type="inferred from homology"/>
<dbReference type="GO" id="GO:0016491">
    <property type="term" value="F:oxidoreductase activity"/>
    <property type="evidence" value="ECO:0007669"/>
    <property type="project" value="UniProtKB-KW"/>
</dbReference>
<keyword evidence="5" id="KW-1185">Reference proteome</keyword>
<gene>
    <name evidence="4" type="ORF">EV199_4209</name>
</gene>
<evidence type="ECO:0000256" key="3">
    <source>
        <dbReference type="RuleBase" id="RU000363"/>
    </source>
</evidence>
<dbReference type="PANTHER" id="PTHR43976">
    <property type="entry name" value="SHORT CHAIN DEHYDROGENASE"/>
    <property type="match status" value="1"/>
</dbReference>
<dbReference type="InterPro" id="IPR036291">
    <property type="entry name" value="NAD(P)-bd_dom_sf"/>
</dbReference>
<dbReference type="PROSITE" id="PS00061">
    <property type="entry name" value="ADH_SHORT"/>
    <property type="match status" value="1"/>
</dbReference>
<protein>
    <submittedName>
        <fullName evidence="4">Short-subunit dehydrogenase</fullName>
    </submittedName>
</protein>
<comment type="similarity">
    <text evidence="1 3">Belongs to the short-chain dehydrogenases/reductases (SDR) family.</text>
</comment>
<dbReference type="Proteomes" id="UP000293874">
    <property type="component" value="Unassembled WGS sequence"/>
</dbReference>
<comment type="caution">
    <text evidence="4">The sequence shown here is derived from an EMBL/GenBank/DDBJ whole genome shotgun (WGS) entry which is preliminary data.</text>
</comment>
<dbReference type="InterPro" id="IPR051911">
    <property type="entry name" value="SDR_oxidoreductase"/>
</dbReference>
<dbReference type="CDD" id="cd05374">
    <property type="entry name" value="17beta-HSD-like_SDR_c"/>
    <property type="match status" value="1"/>
</dbReference>
<dbReference type="PRINTS" id="PR00081">
    <property type="entry name" value="GDHRDH"/>
</dbReference>
<dbReference type="InterPro" id="IPR002347">
    <property type="entry name" value="SDR_fam"/>
</dbReference>
<dbReference type="InterPro" id="IPR020904">
    <property type="entry name" value="Sc_DH/Rdtase_CS"/>
</dbReference>
<evidence type="ECO:0000256" key="2">
    <source>
        <dbReference type="ARBA" id="ARBA00023002"/>
    </source>
</evidence>
<name>A0A4Q7MYJ3_9BACT</name>
<sequence length="280" mass="30101">MNMKNKVWFVTGASKGLGLSLVKELLNKGYNVAATSRNLAELGNAVGNNSQSFLPLQMDLVDTASVAQGIQKTIDQFGRIDVIVNNAGYGLVGAIEELTDEETRLNFDVNVFGTLNVLRAALPYMRKQGSGHILNVASVGGLVGTFPGFGIYCATKFAMHGFSESLSAELKEFGIHVTVVSPGYLRTNFLGAGSLIVPKNEIQEYSSVRNAQNNHQHNINGAQPGDPDKAASVIIEVASQQQPPLHLYLGADAYGLVESKLKDVKEEMEKVKALATSINY</sequence>
<organism evidence="4 5">
    <name type="scientific">Pseudobacter ginsenosidimutans</name>
    <dbReference type="NCBI Taxonomy" id="661488"/>
    <lineage>
        <taxon>Bacteria</taxon>
        <taxon>Pseudomonadati</taxon>
        <taxon>Bacteroidota</taxon>
        <taxon>Chitinophagia</taxon>
        <taxon>Chitinophagales</taxon>
        <taxon>Chitinophagaceae</taxon>
        <taxon>Pseudobacter</taxon>
    </lineage>
</organism>
<dbReference type="Gene3D" id="3.40.50.720">
    <property type="entry name" value="NAD(P)-binding Rossmann-like Domain"/>
    <property type="match status" value="1"/>
</dbReference>
<dbReference type="SUPFAM" id="SSF51735">
    <property type="entry name" value="NAD(P)-binding Rossmann-fold domains"/>
    <property type="match status" value="1"/>
</dbReference>
<evidence type="ECO:0000256" key="1">
    <source>
        <dbReference type="ARBA" id="ARBA00006484"/>
    </source>
</evidence>
<accession>A0A4Q7MYJ3</accession>
<dbReference type="EMBL" id="SGXA01000002">
    <property type="protein sequence ID" value="RZS72293.1"/>
    <property type="molecule type" value="Genomic_DNA"/>
</dbReference>